<protein>
    <recommendedName>
        <fullName evidence="1">Integrase catalytic domain-containing protein</fullName>
    </recommendedName>
</protein>
<evidence type="ECO:0000313" key="3">
    <source>
        <dbReference type="Proteomes" id="UP000235682"/>
    </source>
</evidence>
<evidence type="ECO:0000259" key="1">
    <source>
        <dbReference type="Pfam" id="PF13333"/>
    </source>
</evidence>
<organism evidence="2 3">
    <name type="scientific">Dolosicoccus paucivorans</name>
    <dbReference type="NCBI Taxonomy" id="84521"/>
    <lineage>
        <taxon>Bacteria</taxon>
        <taxon>Bacillati</taxon>
        <taxon>Bacillota</taxon>
        <taxon>Bacilli</taxon>
        <taxon>Lactobacillales</taxon>
        <taxon>Aerococcaceae</taxon>
        <taxon>Dolosicoccus</taxon>
    </lineage>
</organism>
<comment type="caution">
    <text evidence="2">The sequence shown here is derived from an EMBL/GenBank/DDBJ whole genome shotgun (WGS) entry which is preliminary data.</text>
</comment>
<dbReference type="GO" id="GO:0015074">
    <property type="term" value="P:DNA integration"/>
    <property type="evidence" value="ECO:0007669"/>
    <property type="project" value="InterPro"/>
</dbReference>
<dbReference type="InterPro" id="IPR001584">
    <property type="entry name" value="Integrase_cat-core"/>
</dbReference>
<proteinExistence type="predicted"/>
<evidence type="ECO:0000313" key="2">
    <source>
        <dbReference type="EMBL" id="PMC57178.1"/>
    </source>
</evidence>
<keyword evidence="3" id="KW-1185">Reference proteome</keyword>
<sequence>MAIAGASIKALKTEFVKQMKFENSEQLEIKLFDSVNWYNCFRPHLHYSIKHEMCLKNC</sequence>
<accession>A0A2N6SL00</accession>
<dbReference type="EMBL" id="PNHE01000056">
    <property type="protein sequence ID" value="PMC57178.1"/>
    <property type="molecule type" value="Genomic_DNA"/>
</dbReference>
<dbReference type="Proteomes" id="UP000235682">
    <property type="component" value="Unassembled WGS sequence"/>
</dbReference>
<name>A0A2N6SL00_9LACT</name>
<dbReference type="Pfam" id="PF13333">
    <property type="entry name" value="rve_2"/>
    <property type="match status" value="1"/>
</dbReference>
<dbReference type="OrthoDB" id="9781005at2"/>
<gene>
    <name evidence="2" type="ORF">CJ205_08145</name>
</gene>
<reference evidence="2 3" key="1">
    <citation type="submission" date="2017-09" db="EMBL/GenBank/DDBJ databases">
        <title>Bacterial strain isolated from the female urinary microbiota.</title>
        <authorList>
            <person name="Thomas-White K."/>
            <person name="Kumar N."/>
            <person name="Forster S."/>
            <person name="Putonti C."/>
            <person name="Lawley T."/>
            <person name="Wolfe A.J."/>
        </authorList>
    </citation>
    <scope>NUCLEOTIDE SEQUENCE [LARGE SCALE GENOMIC DNA]</scope>
    <source>
        <strain evidence="2 3">UMB0852</strain>
    </source>
</reference>
<feature type="domain" description="Integrase catalytic" evidence="1">
    <location>
        <begin position="9"/>
        <end position="47"/>
    </location>
</feature>
<dbReference type="AlphaFoldDB" id="A0A2N6SL00"/>